<feature type="signal peptide" evidence="10">
    <location>
        <begin position="1"/>
        <end position="19"/>
    </location>
</feature>
<feature type="binding site" description="axial binding residue" evidence="9">
    <location>
        <position position="229"/>
    </location>
    <ligand>
        <name>heme c</name>
        <dbReference type="ChEBI" id="CHEBI:61717"/>
        <label>2</label>
    </ligand>
    <ligandPart>
        <name>Fe</name>
        <dbReference type="ChEBI" id="CHEBI:18248"/>
    </ligandPart>
</feature>
<comment type="caution">
    <text evidence="12">The sequence shown here is derived from an EMBL/GenBank/DDBJ whole genome shotgun (WGS) entry which is preliminary data.</text>
</comment>
<evidence type="ECO:0000313" key="13">
    <source>
        <dbReference type="Proteomes" id="UP000266005"/>
    </source>
</evidence>
<dbReference type="Pfam" id="PF03150">
    <property type="entry name" value="CCP_MauG"/>
    <property type="match status" value="1"/>
</dbReference>
<proteinExistence type="predicted"/>
<keyword evidence="12" id="KW-0575">Peroxidase</keyword>
<feature type="binding site" description="covalent" evidence="8">
    <location>
        <position position="228"/>
    </location>
    <ligand>
        <name>heme c</name>
        <dbReference type="ChEBI" id="CHEBI:61717"/>
        <label>2</label>
    </ligand>
</feature>
<evidence type="ECO:0000256" key="2">
    <source>
        <dbReference type="ARBA" id="ARBA00022617"/>
    </source>
</evidence>
<dbReference type="SUPFAM" id="SSF46626">
    <property type="entry name" value="Cytochrome c"/>
    <property type="match status" value="2"/>
</dbReference>
<evidence type="ECO:0000256" key="5">
    <source>
        <dbReference type="ARBA" id="ARBA00022764"/>
    </source>
</evidence>
<evidence type="ECO:0000256" key="3">
    <source>
        <dbReference type="ARBA" id="ARBA00022723"/>
    </source>
</evidence>
<dbReference type="GO" id="GO:0046872">
    <property type="term" value="F:metal ion binding"/>
    <property type="evidence" value="ECO:0007669"/>
    <property type="project" value="UniProtKB-KW"/>
</dbReference>
<feature type="binding site" description="covalent" evidence="8">
    <location>
        <position position="83"/>
    </location>
    <ligand>
        <name>heme c</name>
        <dbReference type="ChEBI" id="CHEBI:61717"/>
        <label>1</label>
    </ligand>
</feature>
<gene>
    <name evidence="12" type="ORF">D1627_18065</name>
</gene>
<dbReference type="PROSITE" id="PS51257">
    <property type="entry name" value="PROKAR_LIPOPROTEIN"/>
    <property type="match status" value="1"/>
</dbReference>
<comment type="subcellular location">
    <subcellularLocation>
        <location evidence="1">Periplasm</location>
    </subcellularLocation>
</comment>
<dbReference type="PIRSF" id="PIRSF000294">
    <property type="entry name" value="Cytochrome-c_peroxidase"/>
    <property type="match status" value="1"/>
</dbReference>
<keyword evidence="3 9" id="KW-0479">Metal-binding</keyword>
<keyword evidence="13" id="KW-1185">Reference proteome</keyword>
<dbReference type="InterPro" id="IPR004852">
    <property type="entry name" value="Di-haem_cyt_c_peroxidsae"/>
</dbReference>
<dbReference type="PANTHER" id="PTHR30600:SF10">
    <property type="entry name" value="BLL6722 PROTEIN"/>
    <property type="match status" value="1"/>
</dbReference>
<evidence type="ECO:0000256" key="9">
    <source>
        <dbReference type="PIRSR" id="PIRSR000294-2"/>
    </source>
</evidence>
<dbReference type="PROSITE" id="PS51007">
    <property type="entry name" value="CYTC"/>
    <property type="match status" value="1"/>
</dbReference>
<dbReference type="InterPro" id="IPR026259">
    <property type="entry name" value="MauG/Cytc_peroxidase"/>
</dbReference>
<feature type="domain" description="Cytochrome c" evidence="11">
    <location>
        <begin position="212"/>
        <end position="343"/>
    </location>
</feature>
<keyword evidence="2 8" id="KW-0349">Heme</keyword>
<feature type="binding site" description="covalent" evidence="8">
    <location>
        <position position="80"/>
    </location>
    <ligand>
        <name>heme c</name>
        <dbReference type="ChEBI" id="CHEBI:61717"/>
        <label>1</label>
    </ligand>
</feature>
<evidence type="ECO:0000313" key="12">
    <source>
        <dbReference type="EMBL" id="RIJ33519.1"/>
    </source>
</evidence>
<dbReference type="RefSeq" id="WP_119433682.1">
    <property type="nucleotide sequence ID" value="NZ_QWGE01000007.1"/>
</dbReference>
<dbReference type="Proteomes" id="UP000266005">
    <property type="component" value="Unassembled WGS sequence"/>
</dbReference>
<evidence type="ECO:0000256" key="1">
    <source>
        <dbReference type="ARBA" id="ARBA00004418"/>
    </source>
</evidence>
<feature type="binding site" description="covalent" evidence="8">
    <location>
        <position position="225"/>
    </location>
    <ligand>
        <name>heme c</name>
        <dbReference type="ChEBI" id="CHEBI:61717"/>
        <label>2</label>
    </ligand>
</feature>
<dbReference type="PANTHER" id="PTHR30600">
    <property type="entry name" value="CYTOCHROME C PEROXIDASE-RELATED"/>
    <property type="match status" value="1"/>
</dbReference>
<dbReference type="GO" id="GO:0020037">
    <property type="term" value="F:heme binding"/>
    <property type="evidence" value="ECO:0007669"/>
    <property type="project" value="InterPro"/>
</dbReference>
<keyword evidence="4 10" id="KW-0732">Signal</keyword>
<dbReference type="GO" id="GO:0042597">
    <property type="term" value="C:periplasmic space"/>
    <property type="evidence" value="ECO:0007669"/>
    <property type="project" value="UniProtKB-SubCell"/>
</dbReference>
<dbReference type="Gene3D" id="1.10.760.10">
    <property type="entry name" value="Cytochrome c-like domain"/>
    <property type="match status" value="2"/>
</dbReference>
<reference evidence="13" key="1">
    <citation type="submission" date="2018-08" db="EMBL/GenBank/DDBJ databases">
        <title>Mucilaginibacter sp. MYSH2.</title>
        <authorList>
            <person name="Seo T."/>
        </authorList>
    </citation>
    <scope>NUCLEOTIDE SEQUENCE [LARGE SCALE GENOMIC DNA]</scope>
    <source>
        <strain evidence="13">KIRAN</strain>
    </source>
</reference>
<name>A0A399RU01_9BACT</name>
<evidence type="ECO:0000256" key="7">
    <source>
        <dbReference type="ARBA" id="ARBA00023004"/>
    </source>
</evidence>
<evidence type="ECO:0000256" key="8">
    <source>
        <dbReference type="PIRSR" id="PIRSR000294-1"/>
    </source>
</evidence>
<dbReference type="GO" id="GO:0004130">
    <property type="term" value="F:cytochrome-c peroxidase activity"/>
    <property type="evidence" value="ECO:0007669"/>
    <property type="project" value="TreeGrafter"/>
</dbReference>
<dbReference type="GO" id="GO:0009055">
    <property type="term" value="F:electron transfer activity"/>
    <property type="evidence" value="ECO:0007669"/>
    <property type="project" value="InterPro"/>
</dbReference>
<evidence type="ECO:0000256" key="6">
    <source>
        <dbReference type="ARBA" id="ARBA00023002"/>
    </source>
</evidence>
<feature type="binding site" description="axial binding residue" evidence="9">
    <location>
        <position position="84"/>
    </location>
    <ligand>
        <name>heme c</name>
        <dbReference type="ChEBI" id="CHEBI:61717"/>
        <label>1</label>
    </ligand>
    <ligandPart>
        <name>Fe</name>
        <dbReference type="ChEBI" id="CHEBI:18248"/>
    </ligandPart>
</feature>
<keyword evidence="6" id="KW-0560">Oxidoreductase</keyword>
<accession>A0A399RU01</accession>
<evidence type="ECO:0000256" key="4">
    <source>
        <dbReference type="ARBA" id="ARBA00022729"/>
    </source>
</evidence>
<sequence>MPCPLRYIAILGLSLLLTACDEPASEAPAPQTRRFSPAVPANLASAVPYPERNPFTVEGVELGRMLFYDPILSVNNQVSCASCHQQGKAFSDGTALSVAGVTGNPLKRHAPALLNLAWMDGLFWDGGAKDIESLVFGPITHPDEMGQDLKALASELQQHPKYPGLFRLAFGSDSITSARIARALAQFQRTLISANSRYDKYVRQEAGGQLSGPELQGLALFKQHCASCHTSDFFTDQAYHNNGLDAAFSAEFEELAFGRGRITRQQQDIGKYKTPTLRNIALTAPYMHDGRFATLDEVVEHYRTGVVSSPSLAPELKQPNGQLGIPITKEEKEKIILFLNTLTDEDFVHNQAFTNPF</sequence>
<comment type="PTM">
    <text evidence="8">Binds 2 heme groups per subunit.</text>
</comment>
<evidence type="ECO:0000259" key="11">
    <source>
        <dbReference type="PROSITE" id="PS51007"/>
    </source>
</evidence>
<feature type="chain" id="PRO_5017211670" evidence="10">
    <location>
        <begin position="20"/>
        <end position="357"/>
    </location>
</feature>
<dbReference type="InterPro" id="IPR009056">
    <property type="entry name" value="Cyt_c-like_dom"/>
</dbReference>
<dbReference type="AlphaFoldDB" id="A0A399RU01"/>
<evidence type="ECO:0000256" key="10">
    <source>
        <dbReference type="SAM" id="SignalP"/>
    </source>
</evidence>
<keyword evidence="7 9" id="KW-0408">Iron</keyword>
<keyword evidence="5" id="KW-0574">Periplasm</keyword>
<dbReference type="EMBL" id="QWGE01000007">
    <property type="protein sequence ID" value="RIJ33519.1"/>
    <property type="molecule type" value="Genomic_DNA"/>
</dbReference>
<dbReference type="InterPro" id="IPR036909">
    <property type="entry name" value="Cyt_c-like_dom_sf"/>
</dbReference>
<organism evidence="12 13">
    <name type="scientific">Pontibacter oryzae</name>
    <dbReference type="NCBI Taxonomy" id="2304593"/>
    <lineage>
        <taxon>Bacteria</taxon>
        <taxon>Pseudomonadati</taxon>
        <taxon>Bacteroidota</taxon>
        <taxon>Cytophagia</taxon>
        <taxon>Cytophagales</taxon>
        <taxon>Hymenobacteraceae</taxon>
        <taxon>Pontibacter</taxon>
    </lineage>
</organism>
<comment type="cofactor">
    <cofactor evidence="8">
        <name>heme</name>
        <dbReference type="ChEBI" id="CHEBI:30413"/>
    </cofactor>
    <text evidence="8">Binds 2 heme groups.</text>
</comment>
<dbReference type="InterPro" id="IPR051395">
    <property type="entry name" value="Cytochrome_c_Peroxidase/MauG"/>
</dbReference>
<dbReference type="OrthoDB" id="9805202at2"/>
<protein>
    <submittedName>
        <fullName evidence="12">Cytochrome-c peroxidase</fullName>
    </submittedName>
</protein>